<evidence type="ECO:0000256" key="6">
    <source>
        <dbReference type="ARBA" id="ARBA00022833"/>
    </source>
</evidence>
<feature type="domain" description="CMP/dCMP-type deaminase" evidence="9">
    <location>
        <begin position="1"/>
        <end position="105"/>
    </location>
</feature>
<dbReference type="Pfam" id="PF00383">
    <property type="entry name" value="dCMP_cyt_deam_1"/>
    <property type="match status" value="1"/>
</dbReference>
<evidence type="ECO:0000256" key="7">
    <source>
        <dbReference type="ARBA" id="ARBA00048045"/>
    </source>
</evidence>
<reference evidence="11" key="1">
    <citation type="journal article" date="2019" name="Int. J. Syst. Evol. Microbiol.">
        <title>The Global Catalogue of Microorganisms (GCM) 10K type strain sequencing project: providing services to taxonomists for standard genome sequencing and annotation.</title>
        <authorList>
            <consortium name="The Broad Institute Genomics Platform"/>
            <consortium name="The Broad Institute Genome Sequencing Center for Infectious Disease"/>
            <person name="Wu L."/>
            <person name="Ma J."/>
        </authorList>
    </citation>
    <scope>NUCLEOTIDE SEQUENCE [LARGE SCALE GENOMIC DNA]</scope>
    <source>
        <strain evidence="11">CCUG 61697</strain>
    </source>
</reference>
<comment type="caution">
    <text evidence="10">The sequence shown here is derived from an EMBL/GenBank/DDBJ whole genome shotgun (WGS) entry which is preliminary data.</text>
</comment>
<proteinExistence type="inferred from homology"/>
<comment type="catalytic activity">
    <reaction evidence="7 8">
        <text>adenosine(34) in tRNA + H2O + H(+) = inosine(34) in tRNA + NH4(+)</text>
        <dbReference type="Rhea" id="RHEA:43168"/>
        <dbReference type="Rhea" id="RHEA-COMP:10373"/>
        <dbReference type="Rhea" id="RHEA-COMP:10374"/>
        <dbReference type="ChEBI" id="CHEBI:15377"/>
        <dbReference type="ChEBI" id="CHEBI:15378"/>
        <dbReference type="ChEBI" id="CHEBI:28938"/>
        <dbReference type="ChEBI" id="CHEBI:74411"/>
        <dbReference type="ChEBI" id="CHEBI:82852"/>
        <dbReference type="EC" id="3.5.4.33"/>
    </reaction>
</comment>
<dbReference type="InterPro" id="IPR016193">
    <property type="entry name" value="Cytidine_deaminase-like"/>
</dbReference>
<evidence type="ECO:0000256" key="1">
    <source>
        <dbReference type="ARBA" id="ARBA00010669"/>
    </source>
</evidence>
<gene>
    <name evidence="8" type="primary">tadA</name>
    <name evidence="10" type="ORF">ACFQ2F_14745</name>
</gene>
<dbReference type="CDD" id="cd01285">
    <property type="entry name" value="nucleoside_deaminase"/>
    <property type="match status" value="1"/>
</dbReference>
<evidence type="ECO:0000259" key="9">
    <source>
        <dbReference type="PROSITE" id="PS51747"/>
    </source>
</evidence>
<comment type="subunit">
    <text evidence="2 8">Homodimer.</text>
</comment>
<evidence type="ECO:0000256" key="8">
    <source>
        <dbReference type="HAMAP-Rule" id="MF_00972"/>
    </source>
</evidence>
<organism evidence="10 11">
    <name type="scientific">Methyloligella solikamskensis</name>
    <dbReference type="NCBI Taxonomy" id="1177756"/>
    <lineage>
        <taxon>Bacteria</taxon>
        <taxon>Pseudomonadati</taxon>
        <taxon>Pseudomonadota</taxon>
        <taxon>Alphaproteobacteria</taxon>
        <taxon>Hyphomicrobiales</taxon>
        <taxon>Hyphomicrobiaceae</taxon>
        <taxon>Methyloligella</taxon>
    </lineage>
</organism>
<comment type="function">
    <text evidence="8">Catalyzes the deamination of adenosine to inosine at the wobble position 34 of tRNA(Arg2).</text>
</comment>
<evidence type="ECO:0000256" key="2">
    <source>
        <dbReference type="ARBA" id="ARBA00011738"/>
    </source>
</evidence>
<sequence length="143" mass="15135">MELALGEAEKAAAAGEVPVGAVIVSAEGEILAAAGNRPRAANDPTAHAELLAIREACAKLGSERLIDCDLYVTLEPCAMCAAAISFARVRRLYFGAYDPKGGGVEHGPRFFAQPTCHHAPEVIGGLNETRASELLKDFFAERR</sequence>
<keyword evidence="5 8" id="KW-0378">Hydrolase</keyword>
<dbReference type="InterPro" id="IPR016192">
    <property type="entry name" value="APOBEC/CMP_deaminase_Zn-bd"/>
</dbReference>
<dbReference type="PANTHER" id="PTHR11079:SF202">
    <property type="entry name" value="TRNA-SPECIFIC ADENOSINE DEAMINASE"/>
    <property type="match status" value="1"/>
</dbReference>
<feature type="binding site" evidence="8">
    <location>
        <position position="77"/>
    </location>
    <ligand>
        <name>Zn(2+)</name>
        <dbReference type="ChEBI" id="CHEBI:29105"/>
        <note>catalytic</note>
    </ligand>
</feature>
<comment type="cofactor">
    <cofactor evidence="8">
        <name>Zn(2+)</name>
        <dbReference type="ChEBI" id="CHEBI:29105"/>
    </cofactor>
    <text evidence="8">Binds 1 zinc ion per subunit.</text>
</comment>
<dbReference type="PROSITE" id="PS00903">
    <property type="entry name" value="CYT_DCMP_DEAMINASES_1"/>
    <property type="match status" value="1"/>
</dbReference>
<dbReference type="EC" id="3.5.4.33" evidence="8"/>
<keyword evidence="11" id="KW-1185">Reference proteome</keyword>
<dbReference type="InterPro" id="IPR002125">
    <property type="entry name" value="CMP_dCMP_dom"/>
</dbReference>
<evidence type="ECO:0000313" key="10">
    <source>
        <dbReference type="EMBL" id="MFD0988354.1"/>
    </source>
</evidence>
<dbReference type="PROSITE" id="PS51747">
    <property type="entry name" value="CYT_DCMP_DEAMINASES_2"/>
    <property type="match status" value="1"/>
</dbReference>
<protein>
    <recommendedName>
        <fullName evidence="8">tRNA-specific adenosine deaminase</fullName>
        <ecNumber evidence="8">3.5.4.33</ecNumber>
    </recommendedName>
</protein>
<keyword evidence="4 8" id="KW-0479">Metal-binding</keyword>
<dbReference type="GO" id="GO:0052717">
    <property type="term" value="F:tRNA-specific adenosine-34 deaminase activity"/>
    <property type="evidence" value="ECO:0007669"/>
    <property type="project" value="UniProtKB-EC"/>
</dbReference>
<accession>A0ABW3JDJ3</accession>
<feature type="active site" description="Proton donor" evidence="8">
    <location>
        <position position="49"/>
    </location>
</feature>
<dbReference type="HAMAP" id="MF_00972">
    <property type="entry name" value="tRNA_aden_deaminase"/>
    <property type="match status" value="1"/>
</dbReference>
<dbReference type="Gene3D" id="3.40.140.10">
    <property type="entry name" value="Cytidine Deaminase, domain 2"/>
    <property type="match status" value="1"/>
</dbReference>
<evidence type="ECO:0000256" key="5">
    <source>
        <dbReference type="ARBA" id="ARBA00022801"/>
    </source>
</evidence>
<keyword evidence="6 8" id="KW-0862">Zinc</keyword>
<evidence type="ECO:0000256" key="3">
    <source>
        <dbReference type="ARBA" id="ARBA00022694"/>
    </source>
</evidence>
<comment type="similarity">
    <text evidence="1">Belongs to the cytidine and deoxycytidylate deaminase family. ADAT2 subfamily.</text>
</comment>
<dbReference type="InterPro" id="IPR028883">
    <property type="entry name" value="tRNA_aden_deaminase"/>
</dbReference>
<dbReference type="SUPFAM" id="SSF53927">
    <property type="entry name" value="Cytidine deaminase-like"/>
    <property type="match status" value="1"/>
</dbReference>
<evidence type="ECO:0000256" key="4">
    <source>
        <dbReference type="ARBA" id="ARBA00022723"/>
    </source>
</evidence>
<keyword evidence="3 8" id="KW-0819">tRNA processing</keyword>
<feature type="binding site" evidence="8">
    <location>
        <position position="80"/>
    </location>
    <ligand>
        <name>Zn(2+)</name>
        <dbReference type="ChEBI" id="CHEBI:29105"/>
        <note>catalytic</note>
    </ligand>
</feature>
<feature type="binding site" evidence="8">
    <location>
        <position position="47"/>
    </location>
    <ligand>
        <name>Zn(2+)</name>
        <dbReference type="ChEBI" id="CHEBI:29105"/>
        <note>catalytic</note>
    </ligand>
</feature>
<dbReference type="PANTHER" id="PTHR11079">
    <property type="entry name" value="CYTOSINE DEAMINASE FAMILY MEMBER"/>
    <property type="match status" value="1"/>
</dbReference>
<dbReference type="RefSeq" id="WP_379091357.1">
    <property type="nucleotide sequence ID" value="NZ_JBHTJO010000002.1"/>
</dbReference>
<dbReference type="Proteomes" id="UP001597102">
    <property type="component" value="Unassembled WGS sequence"/>
</dbReference>
<name>A0ABW3JDJ3_9HYPH</name>
<dbReference type="EMBL" id="JBHTJO010000002">
    <property type="protein sequence ID" value="MFD0988354.1"/>
    <property type="molecule type" value="Genomic_DNA"/>
</dbReference>
<evidence type="ECO:0000313" key="11">
    <source>
        <dbReference type="Proteomes" id="UP001597102"/>
    </source>
</evidence>